<feature type="signal peptide" evidence="2">
    <location>
        <begin position="1"/>
        <end position="22"/>
    </location>
</feature>
<reference evidence="4" key="1">
    <citation type="submission" date="2023-10" db="EMBL/GenBank/DDBJ databases">
        <authorList>
            <person name="Chen Y."/>
            <person name="Shah S."/>
            <person name="Dougan E. K."/>
            <person name="Thang M."/>
            <person name="Chan C."/>
        </authorList>
    </citation>
    <scope>NUCLEOTIDE SEQUENCE [LARGE SCALE GENOMIC DNA]</scope>
</reference>
<dbReference type="Proteomes" id="UP001189429">
    <property type="component" value="Unassembled WGS sequence"/>
</dbReference>
<sequence length="731" mass="78926">MPLAMAAAGVHLVFLQLLPAAAIDVRRYSGVGREASLIQSVGRAEGQSVAGSGAGLTTRFSDSGAGSVNSAATLGVMNKAGVTRYQDLDGDSRFEKVKTVDGAFFWSEPNAREGSNYAGAKDLTQSVSWGWHHPAGVYNTIPVGAPLLDDEMNIYIGSDDAIRKFDSNGVIKWAYAPRGQLASMPSLCNGSARRMSVSRTLDEEELVRPDWDRGASGKTGQPSQGFLIGDLVKVKPGASYWVDGKELFRAGDQGIISGIEAQGNGSRAVIQWTKTGQKSVVHLHAMQDRFMRVEQKAETTTLAGVLIGSTTEGYVFAIDMNTGDEMWATWASNQISGVKGSLSCKGGIVVVATDRCTDRYCYRYRNQTNPLTPGNTYVRGLSAVDGTAIWEYKTFQPMWNFIPQWGPGNSVMFQDWEGRAYSLDYLTGAQIFKVGGDIGTHTNAAAVYDPGHNVLVALGVKHYENGRCNPYPAPGILPSCWTWSGTPGFIRGYNATSGRKLWEVDTPEPPASASVGKLNSPSFHTRLAVTMGHNCYLGSPSKFWLMDPNTGDIRKMLEGPTLWTGFCAGDKEGADIRRAMGGREKCSPNSWSTPVIDSAGDVYVGNQVGELYRYGAPGGGWHAELLSTLTIGVATPDAAIAIGNGLMAVTTCTSLIVFQTYSNQWSQGNWSVSHSEYTPSNHMVHGEEISHQISEESHGDPSVTPKVDSDDIWSNDQPFYDPNIDGTSDYR</sequence>
<name>A0ABN9W2Z7_9DINO</name>
<feature type="domain" description="Pyrrolo-quinoline quinone repeat" evidence="3">
    <location>
        <begin position="304"/>
        <end position="431"/>
    </location>
</feature>
<evidence type="ECO:0000313" key="5">
    <source>
        <dbReference type="Proteomes" id="UP001189429"/>
    </source>
</evidence>
<evidence type="ECO:0000256" key="2">
    <source>
        <dbReference type="SAM" id="SignalP"/>
    </source>
</evidence>
<feature type="compositionally biased region" description="Basic and acidic residues" evidence="1">
    <location>
        <begin position="690"/>
        <end position="699"/>
    </location>
</feature>
<keyword evidence="2" id="KW-0732">Signal</keyword>
<feature type="region of interest" description="Disordered" evidence="1">
    <location>
        <begin position="690"/>
        <end position="731"/>
    </location>
</feature>
<dbReference type="SMART" id="SM00564">
    <property type="entry name" value="PQQ"/>
    <property type="match status" value="4"/>
</dbReference>
<proteinExistence type="predicted"/>
<evidence type="ECO:0000259" key="3">
    <source>
        <dbReference type="Pfam" id="PF13360"/>
    </source>
</evidence>
<dbReference type="InterPro" id="IPR011047">
    <property type="entry name" value="Quinoprotein_ADH-like_sf"/>
</dbReference>
<evidence type="ECO:0000256" key="1">
    <source>
        <dbReference type="SAM" id="MobiDB-lite"/>
    </source>
</evidence>
<evidence type="ECO:0000313" key="4">
    <source>
        <dbReference type="EMBL" id="CAK0878906.1"/>
    </source>
</evidence>
<dbReference type="InterPro" id="IPR015943">
    <property type="entry name" value="WD40/YVTN_repeat-like_dom_sf"/>
</dbReference>
<dbReference type="SUPFAM" id="SSF50998">
    <property type="entry name" value="Quinoprotein alcohol dehydrogenase-like"/>
    <property type="match status" value="2"/>
</dbReference>
<organism evidence="4 5">
    <name type="scientific">Prorocentrum cordatum</name>
    <dbReference type="NCBI Taxonomy" id="2364126"/>
    <lineage>
        <taxon>Eukaryota</taxon>
        <taxon>Sar</taxon>
        <taxon>Alveolata</taxon>
        <taxon>Dinophyceae</taxon>
        <taxon>Prorocentrales</taxon>
        <taxon>Prorocentraceae</taxon>
        <taxon>Prorocentrum</taxon>
    </lineage>
</organism>
<dbReference type="Pfam" id="PF13360">
    <property type="entry name" value="PQQ_2"/>
    <property type="match status" value="1"/>
</dbReference>
<protein>
    <recommendedName>
        <fullName evidence="3">Pyrrolo-quinoline quinone repeat domain-containing protein</fullName>
    </recommendedName>
</protein>
<dbReference type="EMBL" id="CAUYUJ010017899">
    <property type="protein sequence ID" value="CAK0878906.1"/>
    <property type="molecule type" value="Genomic_DNA"/>
</dbReference>
<feature type="chain" id="PRO_5046059391" description="Pyrrolo-quinoline quinone repeat domain-containing protein" evidence="2">
    <location>
        <begin position="23"/>
        <end position="731"/>
    </location>
</feature>
<dbReference type="InterPro" id="IPR018391">
    <property type="entry name" value="PQQ_b-propeller_rpt"/>
</dbReference>
<keyword evidence="5" id="KW-1185">Reference proteome</keyword>
<accession>A0ABN9W2Z7</accession>
<comment type="caution">
    <text evidence="4">The sequence shown here is derived from an EMBL/GenBank/DDBJ whole genome shotgun (WGS) entry which is preliminary data.</text>
</comment>
<gene>
    <name evidence="4" type="ORF">PCOR1329_LOCUS62511</name>
</gene>
<dbReference type="Gene3D" id="2.130.10.10">
    <property type="entry name" value="YVTN repeat-like/Quinoprotein amine dehydrogenase"/>
    <property type="match status" value="1"/>
</dbReference>
<dbReference type="InterPro" id="IPR002372">
    <property type="entry name" value="PQQ_rpt_dom"/>
</dbReference>